<dbReference type="InterPro" id="IPR037185">
    <property type="entry name" value="EmrE-like"/>
</dbReference>
<proteinExistence type="predicted"/>
<evidence type="ECO:0000313" key="7">
    <source>
        <dbReference type="EMBL" id="SVC63161.1"/>
    </source>
</evidence>
<keyword evidence="3 5" id="KW-1133">Transmembrane helix</keyword>
<dbReference type="InterPro" id="IPR000620">
    <property type="entry name" value="EamA_dom"/>
</dbReference>
<sequence length="208" mass="22499">MASFAAIQWATQPVMLKILVGSLDVYTIGWIRFLTAALVLAPFVIRRQGISAVSRLRGWPLALLVLCVVGLNANYLTFMASLQFVSPGAAQVLVQLGPMLVLVGGLSIYGESFSRLQWAGFGILVGGLFLFCSPRLGELTDAFEPYGVELLLLLVSALMWSVYMLTQKQLLNYLLPESILFVIFAAGALALLPVARPADLAALDPKLL</sequence>
<evidence type="ECO:0000259" key="6">
    <source>
        <dbReference type="Pfam" id="PF00892"/>
    </source>
</evidence>
<feature type="transmembrane region" description="Helical" evidence="5">
    <location>
        <begin position="116"/>
        <end position="136"/>
    </location>
</feature>
<organism evidence="7">
    <name type="scientific">marine metagenome</name>
    <dbReference type="NCBI Taxonomy" id="408172"/>
    <lineage>
        <taxon>unclassified sequences</taxon>
        <taxon>metagenomes</taxon>
        <taxon>ecological metagenomes</taxon>
    </lineage>
</organism>
<dbReference type="Pfam" id="PF00892">
    <property type="entry name" value="EamA"/>
    <property type="match status" value="1"/>
</dbReference>
<comment type="subcellular location">
    <subcellularLocation>
        <location evidence="1">Membrane</location>
        <topology evidence="1">Multi-pass membrane protein</topology>
    </subcellularLocation>
</comment>
<accession>A0A382NUD1</accession>
<feature type="transmembrane region" description="Helical" evidence="5">
    <location>
        <begin position="178"/>
        <end position="195"/>
    </location>
</feature>
<gene>
    <name evidence="7" type="ORF">METZ01_LOCUS316015</name>
</gene>
<feature type="transmembrane region" description="Helical" evidence="5">
    <location>
        <begin position="25"/>
        <end position="45"/>
    </location>
</feature>
<dbReference type="PANTHER" id="PTHR32322">
    <property type="entry name" value="INNER MEMBRANE TRANSPORTER"/>
    <property type="match status" value="1"/>
</dbReference>
<dbReference type="Gene3D" id="1.10.3730.20">
    <property type="match status" value="1"/>
</dbReference>
<dbReference type="PANTHER" id="PTHR32322:SF2">
    <property type="entry name" value="EAMA DOMAIN-CONTAINING PROTEIN"/>
    <property type="match status" value="1"/>
</dbReference>
<feature type="transmembrane region" description="Helical" evidence="5">
    <location>
        <begin position="88"/>
        <end position="109"/>
    </location>
</feature>
<dbReference type="InterPro" id="IPR050638">
    <property type="entry name" value="AA-Vitamin_Transporters"/>
</dbReference>
<evidence type="ECO:0000256" key="1">
    <source>
        <dbReference type="ARBA" id="ARBA00004141"/>
    </source>
</evidence>
<dbReference type="GO" id="GO:0016020">
    <property type="term" value="C:membrane"/>
    <property type="evidence" value="ECO:0007669"/>
    <property type="project" value="UniProtKB-SubCell"/>
</dbReference>
<evidence type="ECO:0000256" key="2">
    <source>
        <dbReference type="ARBA" id="ARBA00022692"/>
    </source>
</evidence>
<keyword evidence="4 5" id="KW-0472">Membrane</keyword>
<feature type="transmembrane region" description="Helical" evidence="5">
    <location>
        <begin position="148"/>
        <end position="166"/>
    </location>
</feature>
<feature type="non-terminal residue" evidence="7">
    <location>
        <position position="208"/>
    </location>
</feature>
<reference evidence="7" key="1">
    <citation type="submission" date="2018-05" db="EMBL/GenBank/DDBJ databases">
        <authorList>
            <person name="Lanie J.A."/>
            <person name="Ng W.-L."/>
            <person name="Kazmierczak K.M."/>
            <person name="Andrzejewski T.M."/>
            <person name="Davidsen T.M."/>
            <person name="Wayne K.J."/>
            <person name="Tettelin H."/>
            <person name="Glass J.I."/>
            <person name="Rusch D."/>
            <person name="Podicherti R."/>
            <person name="Tsui H.-C.T."/>
            <person name="Winkler M.E."/>
        </authorList>
    </citation>
    <scope>NUCLEOTIDE SEQUENCE</scope>
</reference>
<evidence type="ECO:0000256" key="4">
    <source>
        <dbReference type="ARBA" id="ARBA00023136"/>
    </source>
</evidence>
<name>A0A382NUD1_9ZZZZ</name>
<dbReference type="AlphaFoldDB" id="A0A382NUD1"/>
<evidence type="ECO:0000256" key="3">
    <source>
        <dbReference type="ARBA" id="ARBA00022989"/>
    </source>
</evidence>
<feature type="domain" description="EamA" evidence="6">
    <location>
        <begin position="2"/>
        <end position="131"/>
    </location>
</feature>
<dbReference type="SUPFAM" id="SSF103481">
    <property type="entry name" value="Multidrug resistance efflux transporter EmrE"/>
    <property type="match status" value="1"/>
</dbReference>
<feature type="transmembrane region" description="Helical" evidence="5">
    <location>
        <begin position="57"/>
        <end position="76"/>
    </location>
</feature>
<evidence type="ECO:0000256" key="5">
    <source>
        <dbReference type="SAM" id="Phobius"/>
    </source>
</evidence>
<keyword evidence="2 5" id="KW-0812">Transmembrane</keyword>
<dbReference type="EMBL" id="UINC01101939">
    <property type="protein sequence ID" value="SVC63161.1"/>
    <property type="molecule type" value="Genomic_DNA"/>
</dbReference>
<protein>
    <recommendedName>
        <fullName evidence="6">EamA domain-containing protein</fullName>
    </recommendedName>
</protein>